<name>A0A7H1NT77_9PROT</name>
<keyword evidence="2" id="KW-1185">Reference proteome</keyword>
<evidence type="ECO:0000313" key="1">
    <source>
        <dbReference type="EMBL" id="QNT78987.1"/>
    </source>
</evidence>
<organism evidence="1 2">
    <name type="scientific">Entomobacter blattae</name>
    <dbReference type="NCBI Taxonomy" id="2762277"/>
    <lineage>
        <taxon>Bacteria</taxon>
        <taxon>Pseudomonadati</taxon>
        <taxon>Pseudomonadota</taxon>
        <taxon>Alphaproteobacteria</taxon>
        <taxon>Acetobacterales</taxon>
        <taxon>Acetobacteraceae</taxon>
        <taxon>Entomobacter</taxon>
    </lineage>
</organism>
<protein>
    <submittedName>
        <fullName evidence="1">Uncharacterized protein</fullName>
    </submittedName>
</protein>
<dbReference type="KEGG" id="ebla:JGUZn3_17700"/>
<dbReference type="AlphaFoldDB" id="A0A7H1NT77"/>
<accession>A0A7H1NT77</accession>
<evidence type="ECO:0000313" key="2">
    <source>
        <dbReference type="Proteomes" id="UP000516349"/>
    </source>
</evidence>
<reference evidence="1 2" key="1">
    <citation type="submission" date="2020-08" db="EMBL/GenBank/DDBJ databases">
        <title>Complete genome sequence of Entomobacter blattae G55GP.</title>
        <authorList>
            <person name="Poehlein A."/>
            <person name="Guzman J."/>
            <person name="Daniel R."/>
            <person name="Vilcinskas A."/>
        </authorList>
    </citation>
    <scope>NUCLEOTIDE SEQUENCE [LARGE SCALE GENOMIC DNA]</scope>
    <source>
        <strain evidence="1 2">G55GP</strain>
    </source>
</reference>
<proteinExistence type="predicted"/>
<dbReference type="Proteomes" id="UP000516349">
    <property type="component" value="Chromosome"/>
</dbReference>
<sequence>MVVSIKNKKKNILNLLIDGLGQRQIYFLQ</sequence>
<dbReference type="EMBL" id="CP060244">
    <property type="protein sequence ID" value="QNT78987.1"/>
    <property type="molecule type" value="Genomic_DNA"/>
</dbReference>
<gene>
    <name evidence="1" type="ORF">JGUZn3_17700</name>
</gene>